<evidence type="ECO:0000313" key="2">
    <source>
        <dbReference type="Proteomes" id="UP000604661"/>
    </source>
</evidence>
<comment type="caution">
    <text evidence="1">The sequence shown here is derived from an EMBL/GenBank/DDBJ whole genome shotgun (WGS) entry which is preliminary data.</text>
</comment>
<gene>
    <name evidence="1" type="ORF">H6G95_25925</name>
</gene>
<proteinExistence type="predicted"/>
<dbReference type="RefSeq" id="WP_190899509.1">
    <property type="nucleotide sequence ID" value="NZ_JACJTE010000039.1"/>
</dbReference>
<keyword evidence="2" id="KW-1185">Reference proteome</keyword>
<reference evidence="1 2" key="1">
    <citation type="journal article" date="2020" name="ISME J.">
        <title>Comparative genomics reveals insights into cyanobacterial evolution and habitat adaptation.</title>
        <authorList>
            <person name="Chen M.Y."/>
            <person name="Teng W.K."/>
            <person name="Zhao L."/>
            <person name="Hu C.X."/>
            <person name="Zhou Y.K."/>
            <person name="Han B.P."/>
            <person name="Song L.R."/>
            <person name="Shu W.S."/>
        </authorList>
    </citation>
    <scope>NUCLEOTIDE SEQUENCE [LARGE SCALE GENOMIC DNA]</scope>
    <source>
        <strain evidence="1 2">FACHB-391</strain>
    </source>
</reference>
<sequence>MPDYLKRFNALVKDLATYPYIEIMEYVTHPPVHLTDLKAVEAHLEAPLTEAIHSFYEQTNGLKLHWRIKRDLSLEETEKLRNKSSDFYVLIAEYVDDPFANIHLLPIQDCIFKYKWEQLATAHWEKTIEFKDTIYQREDFKKQLKPFDLISSEYCMAYFFEKGNGNPSVLLLNEECSEWINSRLTDFESYIEMLLATRGIVEAREKIFATEHGDSEPPFIAGSDYWEKHYTPKIFEGSK</sequence>
<protein>
    <recommendedName>
        <fullName evidence="3">Knr4/Smi1-like domain-containing protein</fullName>
    </recommendedName>
</protein>
<dbReference type="Proteomes" id="UP000604661">
    <property type="component" value="Unassembled WGS sequence"/>
</dbReference>
<evidence type="ECO:0008006" key="3">
    <source>
        <dbReference type="Google" id="ProtNLM"/>
    </source>
</evidence>
<organism evidence="1 2">
    <name type="scientific">Nostoc linckia FACHB-391</name>
    <dbReference type="NCBI Taxonomy" id="2692906"/>
    <lineage>
        <taxon>Bacteria</taxon>
        <taxon>Bacillati</taxon>
        <taxon>Cyanobacteriota</taxon>
        <taxon>Cyanophyceae</taxon>
        <taxon>Nostocales</taxon>
        <taxon>Nostocaceae</taxon>
        <taxon>Nostoc</taxon>
    </lineage>
</organism>
<accession>A0ABR8F1D7</accession>
<dbReference type="EMBL" id="JACJTE010000039">
    <property type="protein sequence ID" value="MBD2563983.1"/>
    <property type="molecule type" value="Genomic_DNA"/>
</dbReference>
<name>A0ABR8F1D7_NOSLI</name>
<evidence type="ECO:0000313" key="1">
    <source>
        <dbReference type="EMBL" id="MBD2563983.1"/>
    </source>
</evidence>